<organism evidence="1 2">
    <name type="scientific">Araneus ventricosus</name>
    <name type="common">Orbweaver spider</name>
    <name type="synonym">Epeira ventricosa</name>
    <dbReference type="NCBI Taxonomy" id="182803"/>
    <lineage>
        <taxon>Eukaryota</taxon>
        <taxon>Metazoa</taxon>
        <taxon>Ecdysozoa</taxon>
        <taxon>Arthropoda</taxon>
        <taxon>Chelicerata</taxon>
        <taxon>Arachnida</taxon>
        <taxon>Araneae</taxon>
        <taxon>Araneomorphae</taxon>
        <taxon>Entelegynae</taxon>
        <taxon>Araneoidea</taxon>
        <taxon>Araneidae</taxon>
        <taxon>Araneus</taxon>
    </lineage>
</organism>
<evidence type="ECO:0000313" key="1">
    <source>
        <dbReference type="EMBL" id="GBM69629.1"/>
    </source>
</evidence>
<dbReference type="SUPFAM" id="SSF46938">
    <property type="entry name" value="CRAL/TRIO N-terminal domain"/>
    <property type="match status" value="1"/>
</dbReference>
<dbReference type="GO" id="GO:1902936">
    <property type="term" value="F:phosphatidylinositol bisphosphate binding"/>
    <property type="evidence" value="ECO:0007669"/>
    <property type="project" value="TreeGrafter"/>
</dbReference>
<dbReference type="AlphaFoldDB" id="A0A4Y2HXA9"/>
<gene>
    <name evidence="1" type="ORF">AVEN_151306_1</name>
</gene>
<reference evidence="1 2" key="1">
    <citation type="journal article" date="2019" name="Sci. Rep.">
        <title>Orb-weaving spider Araneus ventricosus genome elucidates the spidroin gene catalogue.</title>
        <authorList>
            <person name="Kono N."/>
            <person name="Nakamura H."/>
            <person name="Ohtoshi R."/>
            <person name="Moran D.A.P."/>
            <person name="Shinohara A."/>
            <person name="Yoshida Y."/>
            <person name="Fujiwara M."/>
            <person name="Mori M."/>
            <person name="Tomita M."/>
            <person name="Arakawa K."/>
        </authorList>
    </citation>
    <scope>NUCLEOTIDE SEQUENCE [LARGE SCALE GENOMIC DNA]</scope>
</reference>
<name>A0A4Y2HXA9_ARAVE</name>
<proteinExistence type="predicted"/>
<comment type="caution">
    <text evidence="1">The sequence shown here is derived from an EMBL/GenBank/DDBJ whole genome shotgun (WGS) entry which is preliminary data.</text>
</comment>
<dbReference type="GO" id="GO:0016020">
    <property type="term" value="C:membrane"/>
    <property type="evidence" value="ECO:0007669"/>
    <property type="project" value="TreeGrafter"/>
</dbReference>
<dbReference type="Proteomes" id="UP000499080">
    <property type="component" value="Unassembled WGS sequence"/>
</dbReference>
<accession>A0A4Y2HXA9</accession>
<dbReference type="EMBL" id="BGPR01002205">
    <property type="protein sequence ID" value="GBM69629.1"/>
    <property type="molecule type" value="Genomic_DNA"/>
</dbReference>
<protein>
    <recommendedName>
        <fullName evidence="3">CRAL/TRIO N-terminal domain-containing protein</fullName>
    </recommendedName>
</protein>
<sequence>MSNNRGLLLMDEINDLLPLDINYIPEFILKNKEKVPNETTKKALQELKECLKGRKESKAVEFEDDFLNVFLIRNNYNVKEAFRMVLCYLDLRKKHGYLYKRIEVDFTAIPSGQFVTVLPHRHADGSAIVLFEIGKFSIT</sequence>
<keyword evidence="2" id="KW-1185">Reference proteome</keyword>
<evidence type="ECO:0008006" key="3">
    <source>
        <dbReference type="Google" id="ProtNLM"/>
    </source>
</evidence>
<evidence type="ECO:0000313" key="2">
    <source>
        <dbReference type="Proteomes" id="UP000499080"/>
    </source>
</evidence>
<dbReference type="InterPro" id="IPR036865">
    <property type="entry name" value="CRAL-TRIO_dom_sf"/>
</dbReference>
<dbReference type="Gene3D" id="3.40.525.10">
    <property type="entry name" value="CRAL-TRIO lipid binding domain"/>
    <property type="match status" value="1"/>
</dbReference>
<dbReference type="InterPro" id="IPR036273">
    <property type="entry name" value="CRAL/TRIO_N_dom_sf"/>
</dbReference>
<dbReference type="PANTHER" id="PTHR10174:SF208">
    <property type="entry name" value="CRAL-TRIO DOMAIN-CONTAINING PROTEIN DDB_G0278031"/>
    <property type="match status" value="1"/>
</dbReference>
<dbReference type="PANTHER" id="PTHR10174">
    <property type="entry name" value="ALPHA-TOCOPHEROL TRANSFER PROTEIN-RELATED"/>
    <property type="match status" value="1"/>
</dbReference>
<dbReference type="OrthoDB" id="6431874at2759"/>